<dbReference type="EMBL" id="JAGKQM010000014">
    <property type="protein sequence ID" value="KAH0882899.1"/>
    <property type="molecule type" value="Genomic_DNA"/>
</dbReference>
<keyword evidence="3" id="KW-1185">Reference proteome</keyword>
<feature type="transmembrane region" description="Helical" evidence="1">
    <location>
        <begin position="63"/>
        <end position="87"/>
    </location>
</feature>
<dbReference type="Proteomes" id="UP000824890">
    <property type="component" value="Unassembled WGS sequence"/>
</dbReference>
<sequence length="395" mass="43858">MSLQIYRWMNNKKTYFTNLRYTIDEFALAHETSQTRESDTGIEKPPQAMSLDAGGALGRRRRLLCHFASTSLLFFCSFLVTSFSISFCNSLIPVLSMDMFGSSRQPASPPPCFNHWKSLDGLSHSRSPISSTEYMSGSPSIVSLPLSPPLSSTPGRQVSSVCRSEPIRSEPHSVVDILRSSSDTLTSTSPQSLTLHLGVLKALIHFLIWSRRSHRNGFNNTLSPSPTHLWFPHWYRFEISIHRRFSPSLNRYAASPTIGTIVVCRSFHLSVIVKSSSKATTTQKIHSSSTDAFSSSSELLCKSVDLPVLHAATSPSHYKLLCKSVETIVQECGLARFARFYVTVASVSSIDGSSQSYLCDSLTGAVIFYRVSQNYCSQNPLVGFFNVDFDLCVFL</sequence>
<gene>
    <name evidence="2" type="ORF">HID58_058995</name>
</gene>
<comment type="caution">
    <text evidence="2">The sequence shown here is derived from an EMBL/GenBank/DDBJ whole genome shotgun (WGS) entry which is preliminary data.</text>
</comment>
<reference evidence="2 3" key="1">
    <citation type="submission" date="2021-05" db="EMBL/GenBank/DDBJ databases">
        <title>Genome Assembly of Synthetic Allotetraploid Brassica napus Reveals Homoeologous Exchanges between Subgenomes.</title>
        <authorList>
            <person name="Davis J.T."/>
        </authorList>
    </citation>
    <scope>NUCLEOTIDE SEQUENCE [LARGE SCALE GENOMIC DNA]</scope>
    <source>
        <strain evidence="3">cv. Da-Ae</strain>
        <tissue evidence="2">Seedling</tissue>
    </source>
</reference>
<evidence type="ECO:0000256" key="1">
    <source>
        <dbReference type="SAM" id="Phobius"/>
    </source>
</evidence>
<accession>A0ABQ7ZRN1</accession>
<keyword evidence="1" id="KW-0812">Transmembrane</keyword>
<protein>
    <submittedName>
        <fullName evidence="2">Uncharacterized protein</fullName>
    </submittedName>
</protein>
<proteinExistence type="predicted"/>
<organism evidence="2 3">
    <name type="scientific">Brassica napus</name>
    <name type="common">Rape</name>
    <dbReference type="NCBI Taxonomy" id="3708"/>
    <lineage>
        <taxon>Eukaryota</taxon>
        <taxon>Viridiplantae</taxon>
        <taxon>Streptophyta</taxon>
        <taxon>Embryophyta</taxon>
        <taxon>Tracheophyta</taxon>
        <taxon>Spermatophyta</taxon>
        <taxon>Magnoliopsida</taxon>
        <taxon>eudicotyledons</taxon>
        <taxon>Gunneridae</taxon>
        <taxon>Pentapetalae</taxon>
        <taxon>rosids</taxon>
        <taxon>malvids</taxon>
        <taxon>Brassicales</taxon>
        <taxon>Brassicaceae</taxon>
        <taxon>Brassiceae</taxon>
        <taxon>Brassica</taxon>
    </lineage>
</organism>
<evidence type="ECO:0000313" key="2">
    <source>
        <dbReference type="EMBL" id="KAH0882899.1"/>
    </source>
</evidence>
<evidence type="ECO:0000313" key="3">
    <source>
        <dbReference type="Proteomes" id="UP000824890"/>
    </source>
</evidence>
<name>A0ABQ7ZRN1_BRANA</name>
<keyword evidence="1" id="KW-0472">Membrane</keyword>
<keyword evidence="1" id="KW-1133">Transmembrane helix</keyword>